<dbReference type="Proteomes" id="UP000228767">
    <property type="component" value="Unassembled WGS sequence"/>
</dbReference>
<evidence type="ECO:0008006" key="3">
    <source>
        <dbReference type="Google" id="ProtNLM"/>
    </source>
</evidence>
<proteinExistence type="predicted"/>
<evidence type="ECO:0000313" key="1">
    <source>
        <dbReference type="EMBL" id="PIR44768.1"/>
    </source>
</evidence>
<organism evidence="1 2">
    <name type="scientific">Candidatus Vogelbacteria bacterium CG10_big_fil_rev_8_21_14_0_10_51_16</name>
    <dbReference type="NCBI Taxonomy" id="1975045"/>
    <lineage>
        <taxon>Bacteria</taxon>
        <taxon>Candidatus Vogeliibacteriota</taxon>
    </lineage>
</organism>
<dbReference type="AlphaFoldDB" id="A0A2H0RE24"/>
<gene>
    <name evidence="1" type="ORF">COV10_02695</name>
</gene>
<dbReference type="EMBL" id="PCYI01000019">
    <property type="protein sequence ID" value="PIR44768.1"/>
    <property type="molecule type" value="Genomic_DNA"/>
</dbReference>
<name>A0A2H0RE24_9BACT</name>
<reference evidence="1 2" key="1">
    <citation type="submission" date="2017-09" db="EMBL/GenBank/DDBJ databases">
        <title>Depth-based differentiation of microbial function through sediment-hosted aquifers and enrichment of novel symbionts in the deep terrestrial subsurface.</title>
        <authorList>
            <person name="Probst A.J."/>
            <person name="Ladd B."/>
            <person name="Jarett J.K."/>
            <person name="Geller-Mcgrath D.E."/>
            <person name="Sieber C.M."/>
            <person name="Emerson J.B."/>
            <person name="Anantharaman K."/>
            <person name="Thomas B.C."/>
            <person name="Malmstrom R."/>
            <person name="Stieglmeier M."/>
            <person name="Klingl A."/>
            <person name="Woyke T."/>
            <person name="Ryan C.M."/>
            <person name="Banfield J.F."/>
        </authorList>
    </citation>
    <scope>NUCLEOTIDE SEQUENCE [LARGE SCALE GENOMIC DNA]</scope>
    <source>
        <strain evidence="1">CG10_big_fil_rev_8_21_14_0_10_51_16</strain>
    </source>
</reference>
<protein>
    <recommendedName>
        <fullName evidence="3">CpXC domain-containing protein</fullName>
    </recommendedName>
</protein>
<sequence length="185" mass="21512">MTLRLELVDALREERYEPDGKCPFCEHRLTNGEIITGFNRDPNDYTTKCPMCKKRFEPKLVYAPMGGLRFELAFYCPTQVLARMENEAGLLVMHPAEIKREHPAVYHSAVAHHGSLKAAFKKIGREYRFVERDQKDDWRGKVVPFLGRMPDTVIADCAEISVGFVRQLRRQMKIARYRARDHVDN</sequence>
<comment type="caution">
    <text evidence="1">The sequence shown here is derived from an EMBL/GenBank/DDBJ whole genome shotgun (WGS) entry which is preliminary data.</text>
</comment>
<evidence type="ECO:0000313" key="2">
    <source>
        <dbReference type="Proteomes" id="UP000228767"/>
    </source>
</evidence>
<accession>A0A2H0RE24</accession>